<sequence>AEAMVRRVWPGRAGRHPGRMRLERARRSQGRELGHHHDPAAAGGRAPDPGRRDRGHRAPLIAAARDDGLRPCLDGRSSRDRAHIRVPAADALGERPNHGGGSGDLCRSPDERRQREHGTGELFRLVGPATRGQHGAHLLAQRTRHGVVRHRQVGHPGEPAGRVPAEAGLRAGCRLRCPRGRGRAHPSLGRRDVDGPAPGFHAGRHPGAL</sequence>
<feature type="compositionally biased region" description="Basic and acidic residues" evidence="1">
    <location>
        <begin position="20"/>
        <end position="39"/>
    </location>
</feature>
<name>A0A6J4V6S7_9BACT</name>
<proteinExistence type="predicted"/>
<accession>A0A6J4V6S7</accession>
<protein>
    <submittedName>
        <fullName evidence="2">Uncharacterized protein</fullName>
    </submittedName>
</protein>
<evidence type="ECO:0000313" key="2">
    <source>
        <dbReference type="EMBL" id="CAA9570980.1"/>
    </source>
</evidence>
<evidence type="ECO:0000256" key="1">
    <source>
        <dbReference type="SAM" id="MobiDB-lite"/>
    </source>
</evidence>
<feature type="region of interest" description="Disordered" evidence="1">
    <location>
        <begin position="1"/>
        <end position="55"/>
    </location>
</feature>
<feature type="compositionally biased region" description="Basic and acidic residues" evidence="1">
    <location>
        <begin position="107"/>
        <end position="118"/>
    </location>
</feature>
<feature type="non-terminal residue" evidence="2">
    <location>
        <position position="1"/>
    </location>
</feature>
<feature type="non-terminal residue" evidence="2">
    <location>
        <position position="209"/>
    </location>
</feature>
<organism evidence="2">
    <name type="scientific">uncultured Thermomicrobiales bacterium</name>
    <dbReference type="NCBI Taxonomy" id="1645740"/>
    <lineage>
        <taxon>Bacteria</taxon>
        <taxon>Pseudomonadati</taxon>
        <taxon>Thermomicrobiota</taxon>
        <taxon>Thermomicrobia</taxon>
        <taxon>Thermomicrobiales</taxon>
        <taxon>environmental samples</taxon>
    </lineage>
</organism>
<feature type="region of interest" description="Disordered" evidence="1">
    <location>
        <begin position="90"/>
        <end position="118"/>
    </location>
</feature>
<gene>
    <name evidence="2" type="ORF">AVDCRST_MAG49-3611</name>
</gene>
<dbReference type="EMBL" id="CADCWG010000250">
    <property type="protein sequence ID" value="CAA9570980.1"/>
    <property type="molecule type" value="Genomic_DNA"/>
</dbReference>
<reference evidence="2" key="1">
    <citation type="submission" date="2020-02" db="EMBL/GenBank/DDBJ databases">
        <authorList>
            <person name="Meier V. D."/>
        </authorList>
    </citation>
    <scope>NUCLEOTIDE SEQUENCE</scope>
    <source>
        <strain evidence="2">AVDCRST_MAG49</strain>
    </source>
</reference>
<feature type="region of interest" description="Disordered" evidence="1">
    <location>
        <begin position="180"/>
        <end position="209"/>
    </location>
</feature>
<dbReference type="AlphaFoldDB" id="A0A6J4V6S7"/>